<dbReference type="Gene3D" id="2.30.29.30">
    <property type="entry name" value="Pleckstrin-homology domain (PH domain)/Phosphotyrosine-binding domain (PTB)"/>
    <property type="match status" value="1"/>
</dbReference>
<proteinExistence type="predicted"/>
<organism evidence="3 4">
    <name type="scientific">Takifugu bimaculatus</name>
    <dbReference type="NCBI Taxonomy" id="433685"/>
    <lineage>
        <taxon>Eukaryota</taxon>
        <taxon>Metazoa</taxon>
        <taxon>Chordata</taxon>
        <taxon>Craniata</taxon>
        <taxon>Vertebrata</taxon>
        <taxon>Euteleostomi</taxon>
        <taxon>Actinopterygii</taxon>
        <taxon>Neopterygii</taxon>
        <taxon>Teleostei</taxon>
        <taxon>Neoteleostei</taxon>
        <taxon>Acanthomorphata</taxon>
        <taxon>Eupercaria</taxon>
        <taxon>Tetraodontiformes</taxon>
        <taxon>Tetradontoidea</taxon>
        <taxon>Tetraodontidae</taxon>
        <taxon>Takifugu</taxon>
    </lineage>
</organism>
<dbReference type="InterPro" id="IPR042986">
    <property type="entry name" value="PLEKHS1"/>
</dbReference>
<accession>A0A4Z2CHV8</accession>
<name>A0A4Z2CHV8_9TELE</name>
<dbReference type="InterPro" id="IPR011993">
    <property type="entry name" value="PH-like_dom_sf"/>
</dbReference>
<protein>
    <recommendedName>
        <fullName evidence="2">PH domain-containing protein</fullName>
    </recommendedName>
</protein>
<keyword evidence="4" id="KW-1185">Reference proteome</keyword>
<sequence>MQKSQKNTVGNAVFYKPAGMTKEIRAGFLCKSPPEKQFKTEKSWKQRYFVLFKVSEKQYELKYFKSPDKRDEPLGGIDLSQVSLLNVSPQEHQKWGWIQKNLKCSPSCVLNMKAGERDFFLIGKTSEDVDDWFRDLYEAMKDRPHKIMDSKEMPSVPPYIRVISKPIQSKALLSPLTAEQDLKQRSLSDPSSNHMDKDIIMPKCEELPKRRASEPVNPIYNIPRPIKKVGDRVPSHHGSIDSIYEMMYSSTSDQLAADHEVEAATRNSLLKSATRKNPKAQIYPLSTFREEPFPKTRDETRLSSDSSGNSSDNGCTSPVDMVKRASFFRLDKQSSTESLDDISTEEKDVVVKRADLKKHLTLMDVEGKPIVCSWTGQPQSVCLFHKGDEILAINDLHAGTVEEVHMYLSKSLKNEVKVTILRLHGCRPLHSPISICSGLTTKPSTPGEAAGLGVVLMALPFSEWGGGVLCTDHFRHLSIISHGCGRFPSDYDSFNESQMQHPASP</sequence>
<feature type="compositionally biased region" description="Basic and acidic residues" evidence="1">
    <location>
        <begin position="288"/>
        <end position="302"/>
    </location>
</feature>
<evidence type="ECO:0000256" key="1">
    <source>
        <dbReference type="SAM" id="MobiDB-lite"/>
    </source>
</evidence>
<dbReference type="Pfam" id="PF00169">
    <property type="entry name" value="PH"/>
    <property type="match status" value="1"/>
</dbReference>
<feature type="domain" description="PH" evidence="2">
    <location>
        <begin position="22"/>
        <end position="141"/>
    </location>
</feature>
<evidence type="ECO:0000313" key="4">
    <source>
        <dbReference type="Proteomes" id="UP000516260"/>
    </source>
</evidence>
<dbReference type="SUPFAM" id="SSF50729">
    <property type="entry name" value="PH domain-like"/>
    <property type="match status" value="1"/>
</dbReference>
<dbReference type="PANTHER" id="PTHR47014">
    <property type="entry name" value="PLECKSTRIN HOMOLOGY DOMAIN-CONTAINING FAMILY S MEMBER 1"/>
    <property type="match status" value="1"/>
</dbReference>
<dbReference type="PROSITE" id="PS50003">
    <property type="entry name" value="PH_DOMAIN"/>
    <property type="match status" value="1"/>
</dbReference>
<evidence type="ECO:0000313" key="3">
    <source>
        <dbReference type="EMBL" id="TNN03741.1"/>
    </source>
</evidence>
<feature type="region of interest" description="Disordered" evidence="1">
    <location>
        <begin position="268"/>
        <end position="318"/>
    </location>
</feature>
<feature type="compositionally biased region" description="Low complexity" evidence="1">
    <location>
        <begin position="303"/>
        <end position="314"/>
    </location>
</feature>
<comment type="caution">
    <text evidence="3">The sequence shown here is derived from an EMBL/GenBank/DDBJ whole genome shotgun (WGS) entry which is preliminary data.</text>
</comment>
<dbReference type="AlphaFoldDB" id="A0A4Z2CHV8"/>
<dbReference type="EMBL" id="SWLE01000001">
    <property type="protein sequence ID" value="TNN03741.1"/>
    <property type="molecule type" value="Genomic_DNA"/>
</dbReference>
<dbReference type="Proteomes" id="UP000516260">
    <property type="component" value="Chromosome 1"/>
</dbReference>
<evidence type="ECO:0000259" key="2">
    <source>
        <dbReference type="PROSITE" id="PS50003"/>
    </source>
</evidence>
<reference evidence="3 4" key="1">
    <citation type="submission" date="2019-04" db="EMBL/GenBank/DDBJ databases">
        <title>The sequence and de novo assembly of Takifugu bimaculatus genome using PacBio and Hi-C technologies.</title>
        <authorList>
            <person name="Xu P."/>
            <person name="Liu B."/>
            <person name="Zhou Z."/>
        </authorList>
    </citation>
    <scope>NUCLEOTIDE SEQUENCE [LARGE SCALE GENOMIC DNA]</scope>
    <source>
        <strain evidence="3">TB-2018</strain>
        <tissue evidence="3">Muscle</tissue>
    </source>
</reference>
<dbReference type="SMART" id="SM00233">
    <property type="entry name" value="PH"/>
    <property type="match status" value="1"/>
</dbReference>
<dbReference type="InterPro" id="IPR001849">
    <property type="entry name" value="PH_domain"/>
</dbReference>
<gene>
    <name evidence="3" type="ORF">fugu_000770</name>
</gene>
<dbReference type="PANTHER" id="PTHR47014:SF1">
    <property type="entry name" value="PLECKSTRIN HOMOLOGY DOMAIN-CONTAINING FAMILY S MEMBER 1"/>
    <property type="match status" value="1"/>
</dbReference>